<keyword evidence="2" id="KW-1185">Reference proteome</keyword>
<gene>
    <name evidence="1" type="ORF">PG997_009579</name>
</gene>
<dbReference type="Proteomes" id="UP001433268">
    <property type="component" value="Unassembled WGS sequence"/>
</dbReference>
<proteinExistence type="predicted"/>
<dbReference type="RefSeq" id="XP_066665856.1">
    <property type="nucleotide sequence ID" value="XM_066813894.1"/>
</dbReference>
<reference evidence="1 2" key="1">
    <citation type="submission" date="2023-01" db="EMBL/GenBank/DDBJ databases">
        <title>Analysis of 21 Apiospora genomes using comparative genomics revels a genus with tremendous synthesis potential of carbohydrate active enzymes and secondary metabolites.</title>
        <authorList>
            <person name="Sorensen T."/>
        </authorList>
    </citation>
    <scope>NUCLEOTIDE SEQUENCE [LARGE SCALE GENOMIC DNA]</scope>
    <source>
        <strain evidence="1 2">CBS 114990</strain>
    </source>
</reference>
<evidence type="ECO:0000313" key="2">
    <source>
        <dbReference type="Proteomes" id="UP001433268"/>
    </source>
</evidence>
<accession>A0ABR1VX59</accession>
<dbReference type="GeneID" id="92046954"/>
<dbReference type="EMBL" id="JAQQWN010000007">
    <property type="protein sequence ID" value="KAK8074916.1"/>
    <property type="molecule type" value="Genomic_DNA"/>
</dbReference>
<comment type="caution">
    <text evidence="1">The sequence shown here is derived from an EMBL/GenBank/DDBJ whole genome shotgun (WGS) entry which is preliminary data.</text>
</comment>
<protein>
    <submittedName>
        <fullName evidence="1">Uncharacterized protein</fullName>
    </submittedName>
</protein>
<organism evidence="1 2">
    <name type="scientific">Apiospora hydei</name>
    <dbReference type="NCBI Taxonomy" id="1337664"/>
    <lineage>
        <taxon>Eukaryota</taxon>
        <taxon>Fungi</taxon>
        <taxon>Dikarya</taxon>
        <taxon>Ascomycota</taxon>
        <taxon>Pezizomycotina</taxon>
        <taxon>Sordariomycetes</taxon>
        <taxon>Xylariomycetidae</taxon>
        <taxon>Amphisphaeriales</taxon>
        <taxon>Apiosporaceae</taxon>
        <taxon>Apiospora</taxon>
    </lineage>
</organism>
<evidence type="ECO:0000313" key="1">
    <source>
        <dbReference type="EMBL" id="KAK8074916.1"/>
    </source>
</evidence>
<sequence>MSKLMSWPRWCIDADKSLTKHETSSVKPGTETHYQLKGLSELLSMEQSIISWREKVILSAFSDERKQFCCKIDHCLRKAYARASSQPTGPISGLREPFEQLKMALRKLMIIRNFDESVPVKATEASTASRGVEDAWLTIKLQYAKACLLLLIRIFWPVLPEYSEWWEEIEASLKNEDWLKQFILDTRKSERLAVLDRERFPQVLEEFRRQKERWTRRRLSKWAEYEYMLI</sequence>
<name>A0ABR1VX59_9PEZI</name>